<dbReference type="EMBL" id="OJIN01000019">
    <property type="protein sequence ID" value="SPD72031.1"/>
    <property type="molecule type" value="Genomic_DNA"/>
</dbReference>
<sequence>MMTDTINRLEWRNVRFVPILHNRMEFALEVRRQFEEFRPDIVAAEYPGTLEDKILQGIKRLPLLSVVYYREDDGAFTYLLLEPTDGQVEAVRLALSNNIPVKFIDRDIESYPFDRSPMPDPYSIARIGHFAYCRTYINICTDNHLTHEDMLREKTMAYHLQRLCKDNERVMFVGGLTHIPGLFKLLDKPQAQVVGRIRREGVGLAHLHRDSSQEIMTEIPYLAAEYDGARNSDNYDDLDRIKIIVKMINAAMIGHRKNNKEELSHNQIRTLNRFARNYAFLTGNLVPNFYQLIVAARGAADDNFAYELWEAGSTYPWQTEDPALPVLRLRGEDLFLDQKRIRFHRRLKTMRRRLLPVPVRSREKERYPGQWREGFKGYSICSYPPEDVVIEGYGEHLKKRALEIKSEQNFRVVPFTSSIQDGLDIRETIRDLVKKKIYVREERPLRGKVGSVVVIFAPDLPDKDGKEEFPWCVTWLGEHSQESDMSFYSTPAGELMDGPGISRCQYGGFMLTYPPLRVYDIWKDTFFNLARNKPERLLMAAIDYSLEKHVVYVAATPPSGWCKSLAARLGKTIIYLPIGIFSPVTLKKIRQFHVLDGHAVRNWAPSYIRQ</sequence>
<reference evidence="1" key="1">
    <citation type="submission" date="2018-01" db="EMBL/GenBank/DDBJ databases">
        <authorList>
            <person name="Regsiter A."/>
            <person name="William W."/>
        </authorList>
    </citation>
    <scope>NUCLEOTIDE SEQUENCE</scope>
    <source>
        <strain evidence="1">TRIP AH-1</strain>
    </source>
</reference>
<proteinExistence type="predicted"/>
<organism evidence="1">
    <name type="scientific">uncultured Desulfobacterium sp</name>
    <dbReference type="NCBI Taxonomy" id="201089"/>
    <lineage>
        <taxon>Bacteria</taxon>
        <taxon>Pseudomonadati</taxon>
        <taxon>Thermodesulfobacteriota</taxon>
        <taxon>Desulfobacteria</taxon>
        <taxon>Desulfobacterales</taxon>
        <taxon>Desulfobacteriaceae</taxon>
        <taxon>Desulfobacterium</taxon>
        <taxon>environmental samples</taxon>
    </lineage>
</organism>
<evidence type="ECO:0000313" key="1">
    <source>
        <dbReference type="EMBL" id="SPD72031.1"/>
    </source>
</evidence>
<accession>A0A445MRD5</accession>
<gene>
    <name evidence="1" type="ORF">PITCH_A1150066</name>
</gene>
<name>A0A445MRD5_9BACT</name>
<dbReference type="AlphaFoldDB" id="A0A445MRD5"/>
<protein>
    <submittedName>
        <fullName evidence="1">Uncharacterized protein</fullName>
    </submittedName>
</protein>